<name>A0A1X6NVM7_PORUM</name>
<evidence type="ECO:0000256" key="1">
    <source>
        <dbReference type="SAM" id="MobiDB-lite"/>
    </source>
</evidence>
<gene>
    <name evidence="2" type="ORF">BU14_0415s0012</name>
</gene>
<proteinExistence type="predicted"/>
<dbReference type="AlphaFoldDB" id="A0A1X6NVM7"/>
<protein>
    <submittedName>
        <fullName evidence="2">Uncharacterized protein</fullName>
    </submittedName>
</protein>
<organism evidence="2 3">
    <name type="scientific">Porphyra umbilicalis</name>
    <name type="common">Purple laver</name>
    <name type="synonym">Red alga</name>
    <dbReference type="NCBI Taxonomy" id="2786"/>
    <lineage>
        <taxon>Eukaryota</taxon>
        <taxon>Rhodophyta</taxon>
        <taxon>Bangiophyceae</taxon>
        <taxon>Bangiales</taxon>
        <taxon>Bangiaceae</taxon>
        <taxon>Porphyra</taxon>
    </lineage>
</organism>
<sequence>MSDGCHVHPSRYTLPLSPPPRLSPSPPLPLPLFPVAHRPDLVFPLALWMRRLWWCFSSYRMFGISHSMLSCILPIVMCLPPVPAPTPFDLHRLLLFCTTMAPRRFRPLVCT</sequence>
<evidence type="ECO:0000313" key="3">
    <source>
        <dbReference type="Proteomes" id="UP000218209"/>
    </source>
</evidence>
<reference evidence="2 3" key="1">
    <citation type="submission" date="2017-03" db="EMBL/GenBank/DDBJ databases">
        <title>WGS assembly of Porphyra umbilicalis.</title>
        <authorList>
            <person name="Brawley S.H."/>
            <person name="Blouin N.A."/>
            <person name="Ficko-Blean E."/>
            <person name="Wheeler G.L."/>
            <person name="Lohr M."/>
            <person name="Goodson H.V."/>
            <person name="Jenkins J.W."/>
            <person name="Blaby-Haas C.E."/>
            <person name="Helliwell K.E."/>
            <person name="Chan C."/>
            <person name="Marriage T."/>
            <person name="Bhattacharya D."/>
            <person name="Klein A.S."/>
            <person name="Badis Y."/>
            <person name="Brodie J."/>
            <person name="Cao Y."/>
            <person name="Collen J."/>
            <person name="Dittami S.M."/>
            <person name="Gachon C.M."/>
            <person name="Green B.R."/>
            <person name="Karpowicz S."/>
            <person name="Kim J.W."/>
            <person name="Kudahl U."/>
            <person name="Lin S."/>
            <person name="Michel G."/>
            <person name="Mittag M."/>
            <person name="Olson B.J."/>
            <person name="Pangilinan J."/>
            <person name="Peng Y."/>
            <person name="Qiu H."/>
            <person name="Shu S."/>
            <person name="Singer J.T."/>
            <person name="Smith A.G."/>
            <person name="Sprecher B.N."/>
            <person name="Wagner V."/>
            <person name="Wang W."/>
            <person name="Wang Z.-Y."/>
            <person name="Yan J."/>
            <person name="Yarish C."/>
            <person name="Zoeuner-Riek S."/>
            <person name="Zhuang Y."/>
            <person name="Zou Y."/>
            <person name="Lindquist E.A."/>
            <person name="Grimwood J."/>
            <person name="Barry K."/>
            <person name="Rokhsar D.S."/>
            <person name="Schmutz J."/>
            <person name="Stiller J.W."/>
            <person name="Grossman A.R."/>
            <person name="Prochnik S.E."/>
        </authorList>
    </citation>
    <scope>NUCLEOTIDE SEQUENCE [LARGE SCALE GENOMIC DNA]</scope>
    <source>
        <strain evidence="2">4086291</strain>
    </source>
</reference>
<keyword evidence="3" id="KW-1185">Reference proteome</keyword>
<dbReference type="Proteomes" id="UP000218209">
    <property type="component" value="Unassembled WGS sequence"/>
</dbReference>
<accession>A0A1X6NVM7</accession>
<dbReference type="EMBL" id="KV919046">
    <property type="protein sequence ID" value="OSX72668.1"/>
    <property type="molecule type" value="Genomic_DNA"/>
</dbReference>
<evidence type="ECO:0000313" key="2">
    <source>
        <dbReference type="EMBL" id="OSX72668.1"/>
    </source>
</evidence>
<feature type="region of interest" description="Disordered" evidence="1">
    <location>
        <begin position="1"/>
        <end position="22"/>
    </location>
</feature>